<dbReference type="AlphaFoldDB" id="A0A841H4T0"/>
<evidence type="ECO:0000256" key="1">
    <source>
        <dbReference type="ARBA" id="ARBA00023002"/>
    </source>
</evidence>
<dbReference type="InterPro" id="IPR023856">
    <property type="entry name" value="Bdr"/>
</dbReference>
<organism evidence="2 3">
    <name type="scientific">Longimicrobium terrae</name>
    <dbReference type="NCBI Taxonomy" id="1639882"/>
    <lineage>
        <taxon>Bacteria</taxon>
        <taxon>Pseudomonadati</taxon>
        <taxon>Gemmatimonadota</taxon>
        <taxon>Longimicrobiia</taxon>
        <taxon>Longimicrobiales</taxon>
        <taxon>Longimicrobiaceae</taxon>
        <taxon>Longimicrobium</taxon>
    </lineage>
</organism>
<proteinExistence type="predicted"/>
<dbReference type="PANTHER" id="PTHR42949">
    <property type="entry name" value="ANAEROBIC GLYCEROL-3-PHOSPHATE DEHYDROGENASE SUBUNIT B"/>
    <property type="match status" value="1"/>
</dbReference>
<sequence length="338" mass="37109">MTEIVDIAVVGAGPCGLAVGIAAEQAGLSCTLFDRGAITQAMMDHPTYVTYFSGPEKLEIGGIPFTTSGDKPSRREALRYYRKTAEFYRLDVRQYEEVTEVARDGELFVLRTTARGGQHEHRARNVVVATGYYDNPRLLNVPGAELPKVRYYFDEPYPYWNQDVVVIGGGNSSSDAALLCWREGARVTMVHLFEGIDRGVKPWVKPDIENRIAEGSIPALWRHQLVEIRPGEVVAESLETGERVVIPNDWVLAMTGYEPDPWLLRSLGTTIDPITGVPVHDPATMETDVPGVFVAGVVVSGHDANKIFIENGKLHGPLIAARAAARRVGGLTPDEVRT</sequence>
<dbReference type="SUPFAM" id="SSF51905">
    <property type="entry name" value="FAD/NAD(P)-binding domain"/>
    <property type="match status" value="1"/>
</dbReference>
<reference evidence="2 3" key="1">
    <citation type="submission" date="2020-08" db="EMBL/GenBank/DDBJ databases">
        <title>Genomic Encyclopedia of Type Strains, Phase IV (KMG-IV): sequencing the most valuable type-strain genomes for metagenomic binning, comparative biology and taxonomic classification.</title>
        <authorList>
            <person name="Goeker M."/>
        </authorList>
    </citation>
    <scope>NUCLEOTIDE SEQUENCE [LARGE SCALE GENOMIC DNA]</scope>
    <source>
        <strain evidence="2 3">DSM 29007</strain>
    </source>
</reference>
<dbReference type="PANTHER" id="PTHR42949:SF3">
    <property type="entry name" value="ANAEROBIC GLYCEROL-3-PHOSPHATE DEHYDROGENASE SUBUNIT B"/>
    <property type="match status" value="1"/>
</dbReference>
<keyword evidence="1 2" id="KW-0560">Oxidoreductase</keyword>
<dbReference type="PRINTS" id="PR00368">
    <property type="entry name" value="FADPNR"/>
</dbReference>
<dbReference type="RefSeq" id="WP_170040115.1">
    <property type="nucleotide sequence ID" value="NZ_JABDTL010000002.1"/>
</dbReference>
<dbReference type="NCBIfam" id="TIGR04018">
    <property type="entry name" value="Bthiol_YpdA"/>
    <property type="match status" value="1"/>
</dbReference>
<name>A0A841H4T0_9BACT</name>
<gene>
    <name evidence="2" type="ORF">HNQ61_004696</name>
</gene>
<dbReference type="InterPro" id="IPR036188">
    <property type="entry name" value="FAD/NAD-bd_sf"/>
</dbReference>
<accession>A0A841H4T0</accession>
<dbReference type="EMBL" id="JACHIA010000020">
    <property type="protein sequence ID" value="MBB6073030.1"/>
    <property type="molecule type" value="Genomic_DNA"/>
</dbReference>
<evidence type="ECO:0000313" key="2">
    <source>
        <dbReference type="EMBL" id="MBB6073030.1"/>
    </source>
</evidence>
<keyword evidence="3" id="KW-1185">Reference proteome</keyword>
<dbReference type="InterPro" id="IPR051691">
    <property type="entry name" value="Metab_Enz_Cyan_OpOx_G3PDH"/>
</dbReference>
<protein>
    <submittedName>
        <fullName evidence="2">Thioredoxin reductase (NADPH)</fullName>
        <ecNumber evidence="2">1.8.1.9</ecNumber>
    </submittedName>
</protein>
<evidence type="ECO:0000313" key="3">
    <source>
        <dbReference type="Proteomes" id="UP000582837"/>
    </source>
</evidence>
<comment type="caution">
    <text evidence="2">The sequence shown here is derived from an EMBL/GenBank/DDBJ whole genome shotgun (WGS) entry which is preliminary data.</text>
</comment>
<dbReference type="Gene3D" id="3.50.50.60">
    <property type="entry name" value="FAD/NAD(P)-binding domain"/>
    <property type="match status" value="2"/>
</dbReference>
<dbReference type="Proteomes" id="UP000582837">
    <property type="component" value="Unassembled WGS sequence"/>
</dbReference>
<dbReference type="GO" id="GO:0004791">
    <property type="term" value="F:thioredoxin-disulfide reductase (NADPH) activity"/>
    <property type="evidence" value="ECO:0007669"/>
    <property type="project" value="UniProtKB-EC"/>
</dbReference>
<dbReference type="PRINTS" id="PR00469">
    <property type="entry name" value="PNDRDTASEII"/>
</dbReference>
<dbReference type="Pfam" id="PF13738">
    <property type="entry name" value="Pyr_redox_3"/>
    <property type="match status" value="1"/>
</dbReference>
<dbReference type="EC" id="1.8.1.9" evidence="2"/>